<dbReference type="KEGG" id="scia:HUG15_00345"/>
<dbReference type="Proteomes" id="UP000595823">
    <property type="component" value="Chromosome"/>
</dbReference>
<accession>A0A7T6YZK4</accession>
<dbReference type="RefSeq" id="WP_200126226.1">
    <property type="nucleotide sequence ID" value="NZ_CP054705.1"/>
</dbReference>
<gene>
    <name evidence="1" type="ORF">HUG15_00345</name>
</gene>
<name>A0A7T6YZK4_9BACI</name>
<organism evidence="1 2">
    <name type="scientific">Salicibibacter cibarius</name>
    <dbReference type="NCBI Taxonomy" id="2743000"/>
    <lineage>
        <taxon>Bacteria</taxon>
        <taxon>Bacillati</taxon>
        <taxon>Bacillota</taxon>
        <taxon>Bacilli</taxon>
        <taxon>Bacillales</taxon>
        <taxon>Bacillaceae</taxon>
        <taxon>Salicibibacter</taxon>
    </lineage>
</organism>
<keyword evidence="2" id="KW-1185">Reference proteome</keyword>
<dbReference type="EMBL" id="CP054705">
    <property type="protein sequence ID" value="QQK74218.1"/>
    <property type="molecule type" value="Genomic_DNA"/>
</dbReference>
<sequence>MTEYLGINRIERNFNRYGEQSMRIVTEWPDGSYTYPRHDFRPPTIYGHWAVVHYNVSKTRSYHVDVVATVYDAAKMNKPDETITLKYRKNHRIASNQAEHDVSKTLYERGFRKILDWEDVKEWQK</sequence>
<proteinExistence type="predicted"/>
<protein>
    <submittedName>
        <fullName evidence="1">Uncharacterized protein</fullName>
    </submittedName>
</protein>
<evidence type="ECO:0000313" key="2">
    <source>
        <dbReference type="Proteomes" id="UP000595823"/>
    </source>
</evidence>
<dbReference type="AlphaFoldDB" id="A0A7T6YZK4"/>
<evidence type="ECO:0000313" key="1">
    <source>
        <dbReference type="EMBL" id="QQK74218.1"/>
    </source>
</evidence>
<reference evidence="1 2" key="1">
    <citation type="submission" date="2020-06" db="EMBL/GenBank/DDBJ databases">
        <title>Genomic analysis of Salicibibacter sp. NKC5-3.</title>
        <authorList>
            <person name="Oh Y.J."/>
        </authorList>
    </citation>
    <scope>NUCLEOTIDE SEQUENCE [LARGE SCALE GENOMIC DNA]</scope>
    <source>
        <strain evidence="1 2">NKC5-3</strain>
    </source>
</reference>